<protein>
    <submittedName>
        <fullName evidence="2">DUF2235 domain-containing protein</fullName>
    </submittedName>
</protein>
<dbReference type="PANTHER" id="PTHR33840">
    <property type="match status" value="1"/>
</dbReference>
<organism evidence="2">
    <name type="scientific">Shewanella algae</name>
    <dbReference type="NCBI Taxonomy" id="38313"/>
    <lineage>
        <taxon>Bacteria</taxon>
        <taxon>Pseudomonadati</taxon>
        <taxon>Pseudomonadota</taxon>
        <taxon>Gammaproteobacteria</taxon>
        <taxon>Alteromonadales</taxon>
        <taxon>Shewanellaceae</taxon>
        <taxon>Shewanella</taxon>
    </lineage>
</organism>
<evidence type="ECO:0000259" key="1">
    <source>
        <dbReference type="Pfam" id="PF09994"/>
    </source>
</evidence>
<dbReference type="AlphaFoldDB" id="A0A7T8INC4"/>
<feature type="domain" description="T6SS Phospholipase effector Tle1-like catalytic" evidence="1">
    <location>
        <begin position="365"/>
        <end position="465"/>
    </location>
</feature>
<evidence type="ECO:0000313" key="2">
    <source>
        <dbReference type="EMBL" id="QQO82550.1"/>
    </source>
</evidence>
<proteinExistence type="predicted"/>
<dbReference type="PANTHER" id="PTHR33840:SF1">
    <property type="entry name" value="TLE1 PHOSPHOLIPASE DOMAIN-CONTAINING PROTEIN"/>
    <property type="match status" value="1"/>
</dbReference>
<name>A0A7T8INC4_9GAMM</name>
<dbReference type="InterPro" id="IPR018712">
    <property type="entry name" value="Tle1-like_cat"/>
</dbReference>
<gene>
    <name evidence="2" type="ORF">D7032_04365</name>
</gene>
<dbReference type="EMBL" id="CP032664">
    <property type="protein sequence ID" value="QQO82550.1"/>
    <property type="molecule type" value="Genomic_DNA"/>
</dbReference>
<sequence>MDGACMSQHTIPCETLTDWIEIDFRDESNQPLSGLTATVTDAAGNSRQLKLTGGPQLITCLAPGAVTLTFDTDSWLKAVMSRCPLNAAETSAVPEYVKAAKGFNNTAKQHLQATVGDFWQQPPTAAVAERHQAGKGKSGAIELLSRNAYVVEIQAFKWLTVRMGLFFDGTANNTYNVDWGRQQQERAAHYCMNRFSVESQEQALELAAQCQAPMPKAMENLSATNEYTNVQKLEWLYANQLYGAGLLQFGLYVKGIGTSLEEPANGIDDDDAFAGVAAGRGDNGVESRVEQALNDVCQNKLKSQWGRLANQYDGVGKFEFDLFGFSRGAAAARHCANMVLREKDNLFQAALAKHCSDVPLRSDMDWQNNEHCQIHFVGIYDTVAAIATLWDGIDPHDEHNGDVKLWLDPKRVKKVVHLTANPRDEFRYNFSLNSLNNASRNPTAPFFEAVLPGAHSDLGGGYYSRQFFDGKVQSYNPLFTETKLVAAYHSRLPKNAVSSNSPVAFGQGDDPALTAKVMASNAGKKVLREIDRLVTMNWCQTSDLSIDYVVRPVLQGNKNREPEERVTVKLTMTRIVEGDLSRLYLRLMAGLAKFSGVNFDEGAFEQKWSSDSSYKVEDLNGHFNLLGRSFAAICEEVLQQATQGQLHPLLGDESFRRALRPHFIHHSADVVSVAGGFIVPYIPNDGNARAVHPAVKGK</sequence>
<reference evidence="2" key="1">
    <citation type="submission" date="2018-09" db="EMBL/GenBank/DDBJ databases">
        <title>Genome sequencing and analysis.</title>
        <authorList>
            <person name="Huang Y.-T."/>
        </authorList>
    </citation>
    <scope>NUCLEOTIDE SEQUENCE</scope>
    <source>
        <strain evidence="2">HIDE</strain>
    </source>
</reference>
<accession>A0A7T8INC4</accession>
<dbReference type="Pfam" id="PF09994">
    <property type="entry name" value="T6SS_Tle1-like_cat"/>
    <property type="match status" value="1"/>
</dbReference>